<evidence type="ECO:0008006" key="3">
    <source>
        <dbReference type="Google" id="ProtNLM"/>
    </source>
</evidence>
<accession>A0ABX3A2S6</accession>
<dbReference type="Proteomes" id="UP000094329">
    <property type="component" value="Unassembled WGS sequence"/>
</dbReference>
<gene>
    <name evidence="1" type="ORF">BGC07_09715</name>
</gene>
<name>A0ABX3A2S6_9GAMM</name>
<dbReference type="InterPro" id="IPR042099">
    <property type="entry name" value="ANL_N_sf"/>
</dbReference>
<evidence type="ECO:0000313" key="2">
    <source>
        <dbReference type="Proteomes" id="UP000094329"/>
    </source>
</evidence>
<organism evidence="1 2">
    <name type="scientific">Piscirickettsia litoralis</name>
    <dbReference type="NCBI Taxonomy" id="1891921"/>
    <lineage>
        <taxon>Bacteria</taxon>
        <taxon>Pseudomonadati</taxon>
        <taxon>Pseudomonadota</taxon>
        <taxon>Gammaproteobacteria</taxon>
        <taxon>Thiotrichales</taxon>
        <taxon>Piscirickettsiaceae</taxon>
        <taxon>Piscirickettsia</taxon>
    </lineage>
</organism>
<dbReference type="EMBL" id="MDTU01000001">
    <property type="protein sequence ID" value="ODN43138.1"/>
    <property type="molecule type" value="Genomic_DNA"/>
</dbReference>
<dbReference type="RefSeq" id="WP_069312937.1">
    <property type="nucleotide sequence ID" value="NZ_MDTU01000001.1"/>
</dbReference>
<comment type="caution">
    <text evidence="1">The sequence shown here is derived from an EMBL/GenBank/DDBJ whole genome shotgun (WGS) entry which is preliminary data.</text>
</comment>
<sequence>MYFPYDINENFLQRQYISESLKEIGIFTNQDVMINLFTGQNAYRGLELFNDLSARAGVTSLPIGDRCNDELLHKFVTDFFPTIIAGSPSRISKYADYCLESGFDIHFDQVMYATSSLYPAQKEKIEKAFGVQRVTSIYGSAETGPWAYFDSNILNTSQFIIADKVSSVEIIDPDEDGYGDIVVTNKLRKRFPVIRYSLGDIGKVWSQSIHGAECKILEVKGRNTQWVSFSDIQIELDKFEKSLSKYMDWQIIQKFDSDGDEIIQVNIYNGSEPSSDFVETQKILDKLCKVNMYAGALKKVDIQKVEHAELIKSKISNKVIKIVDKRNQ</sequence>
<dbReference type="PANTHER" id="PTHR43845">
    <property type="entry name" value="BLR5969 PROTEIN"/>
    <property type="match status" value="1"/>
</dbReference>
<dbReference type="PANTHER" id="PTHR43845:SF1">
    <property type="entry name" value="BLR5969 PROTEIN"/>
    <property type="match status" value="1"/>
</dbReference>
<proteinExistence type="predicted"/>
<protein>
    <recommendedName>
        <fullName evidence="3">AMP-dependent synthetase/ligase domain-containing protein</fullName>
    </recommendedName>
</protein>
<keyword evidence="2" id="KW-1185">Reference proteome</keyword>
<dbReference type="SUPFAM" id="SSF56801">
    <property type="entry name" value="Acetyl-CoA synthetase-like"/>
    <property type="match status" value="1"/>
</dbReference>
<reference evidence="1 2" key="1">
    <citation type="submission" date="2016-08" db="EMBL/GenBank/DDBJ databases">
        <title>Draft genome sequence of Candidatus Piscirickettsia litoralis, from seawater.</title>
        <authorList>
            <person name="Wan X."/>
            <person name="Lee A.J."/>
            <person name="Hou S."/>
            <person name="Donachie S.P."/>
        </authorList>
    </citation>
    <scope>NUCLEOTIDE SEQUENCE [LARGE SCALE GENOMIC DNA]</scope>
    <source>
        <strain evidence="1 2">Y2</strain>
    </source>
</reference>
<dbReference type="Gene3D" id="3.40.50.12780">
    <property type="entry name" value="N-terminal domain of ligase-like"/>
    <property type="match status" value="1"/>
</dbReference>
<evidence type="ECO:0000313" key="1">
    <source>
        <dbReference type="EMBL" id="ODN43138.1"/>
    </source>
</evidence>